<dbReference type="NCBIfam" id="TIGR00439">
    <property type="entry name" value="FtsX_Gneg"/>
    <property type="match status" value="1"/>
</dbReference>
<dbReference type="PANTHER" id="PTHR47755">
    <property type="entry name" value="CELL DIVISION PROTEIN FTSX"/>
    <property type="match status" value="1"/>
</dbReference>
<feature type="domain" description="ABC3 transporter permease C-terminal" evidence="14">
    <location>
        <begin position="179"/>
        <end position="296"/>
    </location>
</feature>
<comment type="function">
    <text evidence="12">Part of the ABC transporter FtsEX involved in cellular division.</text>
</comment>
<comment type="subunit">
    <text evidence="3">Forms a membrane-associated complex with FtsE.</text>
</comment>
<feature type="domain" description="FtsX extracellular" evidence="15">
    <location>
        <begin position="63"/>
        <end position="156"/>
    </location>
</feature>
<dbReference type="Gene3D" id="3.30.70.3040">
    <property type="match status" value="1"/>
</dbReference>
<evidence type="ECO:0000256" key="2">
    <source>
        <dbReference type="ARBA" id="ARBA00007379"/>
    </source>
</evidence>
<evidence type="ECO:0000256" key="8">
    <source>
        <dbReference type="ARBA" id="ARBA00022692"/>
    </source>
</evidence>
<dbReference type="Pfam" id="PF02687">
    <property type="entry name" value="FtsX"/>
    <property type="match status" value="1"/>
</dbReference>
<comment type="similarity">
    <text evidence="2 12">Belongs to the ABC-4 integral membrane protein family. FtsX subfamily.</text>
</comment>
<evidence type="ECO:0000259" key="14">
    <source>
        <dbReference type="Pfam" id="PF02687"/>
    </source>
</evidence>
<dbReference type="GO" id="GO:0032153">
    <property type="term" value="C:cell division site"/>
    <property type="evidence" value="ECO:0007669"/>
    <property type="project" value="TreeGrafter"/>
</dbReference>
<dbReference type="STRING" id="1817756.A2140_10740"/>
<evidence type="ECO:0000256" key="5">
    <source>
        <dbReference type="ARBA" id="ARBA00022475"/>
    </source>
</evidence>
<feature type="transmembrane region" description="Helical" evidence="13">
    <location>
        <begin position="176"/>
        <end position="196"/>
    </location>
</feature>
<dbReference type="InterPro" id="IPR003838">
    <property type="entry name" value="ABC3_permease_C"/>
</dbReference>
<keyword evidence="8 13" id="KW-0812">Transmembrane</keyword>
<evidence type="ECO:0000256" key="12">
    <source>
        <dbReference type="PIRNR" id="PIRNR003097"/>
    </source>
</evidence>
<proteinExistence type="inferred from homology"/>
<evidence type="ECO:0000313" key="16">
    <source>
        <dbReference type="EMBL" id="OGI40150.1"/>
    </source>
</evidence>
<keyword evidence="11 12" id="KW-0131">Cell cycle</keyword>
<keyword evidence="6 12" id="KW-0997">Cell inner membrane</keyword>
<keyword evidence="10 12" id="KW-0472">Membrane</keyword>
<dbReference type="GO" id="GO:0051301">
    <property type="term" value="P:cell division"/>
    <property type="evidence" value="ECO:0007669"/>
    <property type="project" value="UniProtKB-KW"/>
</dbReference>
<evidence type="ECO:0000259" key="15">
    <source>
        <dbReference type="Pfam" id="PF18075"/>
    </source>
</evidence>
<dbReference type="GO" id="GO:0005886">
    <property type="term" value="C:plasma membrane"/>
    <property type="evidence" value="ECO:0007669"/>
    <property type="project" value="UniProtKB-SubCell"/>
</dbReference>
<dbReference type="PIRSF" id="PIRSF003097">
    <property type="entry name" value="FtsX"/>
    <property type="match status" value="1"/>
</dbReference>
<dbReference type="InterPro" id="IPR004513">
    <property type="entry name" value="FtsX"/>
</dbReference>
<keyword evidence="9 13" id="KW-1133">Transmembrane helix</keyword>
<evidence type="ECO:0000256" key="6">
    <source>
        <dbReference type="ARBA" id="ARBA00022519"/>
    </source>
</evidence>
<evidence type="ECO:0000313" key="17">
    <source>
        <dbReference type="Proteomes" id="UP000178379"/>
    </source>
</evidence>
<gene>
    <name evidence="16" type="ORF">A2140_10740</name>
</gene>
<keyword evidence="5 12" id="KW-1003">Cell membrane</keyword>
<dbReference type="InterPro" id="IPR047590">
    <property type="entry name" value="FtsX_proteobact-type"/>
</dbReference>
<dbReference type="AlphaFoldDB" id="A0A1F6T4T4"/>
<keyword evidence="7 12" id="KW-0132">Cell division</keyword>
<name>A0A1F6T4T4_9PROT</name>
<reference evidence="16 17" key="1">
    <citation type="journal article" date="2016" name="Nat. Commun.">
        <title>Thousands of microbial genomes shed light on interconnected biogeochemical processes in an aquifer system.</title>
        <authorList>
            <person name="Anantharaman K."/>
            <person name="Brown C.T."/>
            <person name="Hug L.A."/>
            <person name="Sharon I."/>
            <person name="Castelle C.J."/>
            <person name="Probst A.J."/>
            <person name="Thomas B.C."/>
            <person name="Singh A."/>
            <person name="Wilkins M.J."/>
            <person name="Karaoz U."/>
            <person name="Brodie E.L."/>
            <person name="Williams K.H."/>
            <person name="Hubbard S.S."/>
            <person name="Banfield J.F."/>
        </authorList>
    </citation>
    <scope>NUCLEOTIDE SEQUENCE [LARGE SCALE GENOMIC DNA]</scope>
</reference>
<evidence type="ECO:0000256" key="11">
    <source>
        <dbReference type="ARBA" id="ARBA00023306"/>
    </source>
</evidence>
<comment type="caution">
    <text evidence="16">The sequence shown here is derived from an EMBL/GenBank/DDBJ whole genome shotgun (WGS) entry which is preliminary data.</text>
</comment>
<accession>A0A1F6T4T4</accession>
<dbReference type="Pfam" id="PF18075">
    <property type="entry name" value="FtsX_ECD"/>
    <property type="match status" value="1"/>
</dbReference>
<dbReference type="InterPro" id="IPR040690">
    <property type="entry name" value="FtsX_ECD"/>
</dbReference>
<comment type="subcellular location">
    <subcellularLocation>
        <location evidence="1">Cell inner membrane</location>
        <topology evidence="1">Multi-pass membrane protein</topology>
    </subcellularLocation>
</comment>
<evidence type="ECO:0000256" key="9">
    <source>
        <dbReference type="ARBA" id="ARBA00022989"/>
    </source>
</evidence>
<evidence type="ECO:0000256" key="7">
    <source>
        <dbReference type="ARBA" id="ARBA00022618"/>
    </source>
</evidence>
<evidence type="ECO:0000256" key="3">
    <source>
        <dbReference type="ARBA" id="ARBA00011160"/>
    </source>
</evidence>
<evidence type="ECO:0000256" key="1">
    <source>
        <dbReference type="ARBA" id="ARBA00004429"/>
    </source>
</evidence>
<sequence>MIVWARHHRQALAAAVASLLRAPLASLMTIGVIGITLALPAGLHVVLDNLSRLTGGWTQEAGEISVFLKSGTSTATAEKLMERLRRDPEMTRVQHVTPEQALREFRSRPGFGESLKALDTNPLPHLLVVRPAPSLPAERLEQLRQRLAKETAVDQVVLDLAWVRRLQNWLELAGRFAAMLAALLALGVVLIISNTIRLAVANRRDEIAVTKLVGGTNAYIRRPFLYGGALQGLLGGLLAWLLTLAALWALSGPIGELTRLYQSEFSAQGLPVREWLLLVGGGTLLGWLGAFLVSSRHLSAIEPT</sequence>
<organism evidence="16 17">
    <name type="scientific">Candidatus Muproteobacteria bacterium RBG_16_62_13</name>
    <dbReference type="NCBI Taxonomy" id="1817756"/>
    <lineage>
        <taxon>Bacteria</taxon>
        <taxon>Pseudomonadati</taxon>
        <taxon>Pseudomonadota</taxon>
        <taxon>Candidatus Muproteobacteria</taxon>
    </lineage>
</organism>
<feature type="transmembrane region" description="Helical" evidence="13">
    <location>
        <begin position="224"/>
        <end position="250"/>
    </location>
</feature>
<evidence type="ECO:0000256" key="10">
    <source>
        <dbReference type="ARBA" id="ARBA00023136"/>
    </source>
</evidence>
<protein>
    <recommendedName>
        <fullName evidence="4 12">Cell division protein FtsX</fullName>
    </recommendedName>
</protein>
<dbReference type="PANTHER" id="PTHR47755:SF1">
    <property type="entry name" value="CELL DIVISION PROTEIN FTSX"/>
    <property type="match status" value="1"/>
</dbReference>
<dbReference type="EMBL" id="MFSQ01000063">
    <property type="protein sequence ID" value="OGI40150.1"/>
    <property type="molecule type" value="Genomic_DNA"/>
</dbReference>
<evidence type="ECO:0000256" key="13">
    <source>
        <dbReference type="SAM" id="Phobius"/>
    </source>
</evidence>
<dbReference type="Proteomes" id="UP000178379">
    <property type="component" value="Unassembled WGS sequence"/>
</dbReference>
<evidence type="ECO:0000256" key="4">
    <source>
        <dbReference type="ARBA" id="ARBA00021907"/>
    </source>
</evidence>
<feature type="transmembrane region" description="Helical" evidence="13">
    <location>
        <begin position="275"/>
        <end position="293"/>
    </location>
</feature>